<sequence length="73" mass="7789">PARRRTRIPQGLGAFPQRHLGRVAPGPKTAGSPEKPSARPSAPGPARPYPCAECGKSFARSTHLKTHQRTHSG</sequence>
<evidence type="ECO:0000313" key="15">
    <source>
        <dbReference type="Proteomes" id="UP000653271"/>
    </source>
</evidence>
<evidence type="ECO:0000256" key="6">
    <source>
        <dbReference type="ARBA" id="ARBA00022833"/>
    </source>
</evidence>
<keyword evidence="15" id="KW-1185">Reference proteome</keyword>
<proteinExistence type="inferred from homology"/>
<dbReference type="SMART" id="SM00355">
    <property type="entry name" value="ZnF_C2H2"/>
    <property type="match status" value="1"/>
</dbReference>
<dbReference type="OrthoDB" id="8117402at2759"/>
<dbReference type="GO" id="GO:0008270">
    <property type="term" value="F:zinc ion binding"/>
    <property type="evidence" value="ECO:0007669"/>
    <property type="project" value="UniProtKB-KW"/>
</dbReference>
<comment type="subcellular location">
    <subcellularLocation>
        <location evidence="1">Nucleus</location>
    </subcellularLocation>
</comment>
<dbReference type="AlphaFoldDB" id="A0A850XJI9"/>
<comment type="caution">
    <text evidence="14">The sequence shown here is derived from an EMBL/GenBank/DDBJ whole genome shotgun (WGS) entry which is preliminary data.</text>
</comment>
<dbReference type="SUPFAM" id="SSF57667">
    <property type="entry name" value="beta-beta-alpha zinc fingers"/>
    <property type="match status" value="1"/>
</dbReference>
<dbReference type="Proteomes" id="UP000653271">
    <property type="component" value="Unassembled WGS sequence"/>
</dbReference>
<keyword evidence="4" id="KW-0677">Repeat</keyword>
<evidence type="ECO:0000256" key="7">
    <source>
        <dbReference type="ARBA" id="ARBA00023015"/>
    </source>
</evidence>
<dbReference type="Pfam" id="PF00096">
    <property type="entry name" value="zf-C2H2"/>
    <property type="match status" value="1"/>
</dbReference>
<comment type="similarity">
    <text evidence="2">Belongs to the krueppel C2H2-type zinc-finger protein family.</text>
</comment>
<dbReference type="EMBL" id="WAAB01025484">
    <property type="protein sequence ID" value="NWH82616.1"/>
    <property type="molecule type" value="Genomic_DNA"/>
</dbReference>
<evidence type="ECO:0000256" key="4">
    <source>
        <dbReference type="ARBA" id="ARBA00022737"/>
    </source>
</evidence>
<feature type="domain" description="C2H2-type" evidence="13">
    <location>
        <begin position="49"/>
        <end position="73"/>
    </location>
</feature>
<feature type="non-terminal residue" evidence="14">
    <location>
        <position position="73"/>
    </location>
</feature>
<protein>
    <submittedName>
        <fullName evidence="14">ZN250 protein</fullName>
    </submittedName>
</protein>
<evidence type="ECO:0000256" key="12">
    <source>
        <dbReference type="SAM" id="MobiDB-lite"/>
    </source>
</evidence>
<accession>A0A850XJI9</accession>
<dbReference type="PRINTS" id="PR00048">
    <property type="entry name" value="ZINCFINGER"/>
</dbReference>
<evidence type="ECO:0000313" key="14">
    <source>
        <dbReference type="EMBL" id="NWH82616.1"/>
    </source>
</evidence>
<evidence type="ECO:0000256" key="2">
    <source>
        <dbReference type="ARBA" id="ARBA00006991"/>
    </source>
</evidence>
<dbReference type="PROSITE" id="PS00028">
    <property type="entry name" value="ZINC_FINGER_C2H2_1"/>
    <property type="match status" value="1"/>
</dbReference>
<evidence type="ECO:0000256" key="11">
    <source>
        <dbReference type="PROSITE-ProRule" id="PRU00042"/>
    </source>
</evidence>
<reference evidence="14" key="1">
    <citation type="submission" date="2019-09" db="EMBL/GenBank/DDBJ databases">
        <title>Bird 10,000 Genomes (B10K) Project - Family phase.</title>
        <authorList>
            <person name="Zhang G."/>
        </authorList>
    </citation>
    <scope>NUCLEOTIDE SEQUENCE</scope>
    <source>
        <strain evidence="14">B10K-DU-008-47</strain>
        <tissue evidence="14">Mixed tissue sample</tissue>
    </source>
</reference>
<keyword evidence="9" id="KW-0804">Transcription</keyword>
<feature type="non-terminal residue" evidence="14">
    <location>
        <position position="1"/>
    </location>
</feature>
<keyword evidence="8" id="KW-0238">DNA-binding</keyword>
<keyword evidence="10" id="KW-0539">Nucleus</keyword>
<evidence type="ECO:0000256" key="5">
    <source>
        <dbReference type="ARBA" id="ARBA00022771"/>
    </source>
</evidence>
<dbReference type="GO" id="GO:0003677">
    <property type="term" value="F:DNA binding"/>
    <property type="evidence" value="ECO:0007669"/>
    <property type="project" value="UniProtKB-KW"/>
</dbReference>
<dbReference type="PROSITE" id="PS50157">
    <property type="entry name" value="ZINC_FINGER_C2H2_2"/>
    <property type="match status" value="1"/>
</dbReference>
<evidence type="ECO:0000256" key="9">
    <source>
        <dbReference type="ARBA" id="ARBA00023163"/>
    </source>
</evidence>
<evidence type="ECO:0000256" key="10">
    <source>
        <dbReference type="ARBA" id="ARBA00023242"/>
    </source>
</evidence>
<organism evidence="14 15">
    <name type="scientific">Piaya cayana</name>
    <name type="common">Common squirrel cuckoo</name>
    <dbReference type="NCBI Taxonomy" id="33601"/>
    <lineage>
        <taxon>Eukaryota</taxon>
        <taxon>Metazoa</taxon>
        <taxon>Chordata</taxon>
        <taxon>Craniata</taxon>
        <taxon>Vertebrata</taxon>
        <taxon>Euteleostomi</taxon>
        <taxon>Archelosauria</taxon>
        <taxon>Archosauria</taxon>
        <taxon>Dinosauria</taxon>
        <taxon>Saurischia</taxon>
        <taxon>Theropoda</taxon>
        <taxon>Coelurosauria</taxon>
        <taxon>Aves</taxon>
        <taxon>Neognathae</taxon>
        <taxon>Neoaves</taxon>
        <taxon>Otidimorphae</taxon>
        <taxon>Cuculiformes</taxon>
        <taxon>Coccyzidae</taxon>
        <taxon>Piaya</taxon>
    </lineage>
</organism>
<name>A0A850XJI9_PIACA</name>
<evidence type="ECO:0000256" key="1">
    <source>
        <dbReference type="ARBA" id="ARBA00004123"/>
    </source>
</evidence>
<evidence type="ECO:0000256" key="8">
    <source>
        <dbReference type="ARBA" id="ARBA00023125"/>
    </source>
</evidence>
<dbReference type="InterPro" id="IPR036236">
    <property type="entry name" value="Znf_C2H2_sf"/>
</dbReference>
<dbReference type="FunFam" id="3.30.160.60:FF:000320">
    <property type="entry name" value="Zinc finger protein 777"/>
    <property type="match status" value="1"/>
</dbReference>
<gene>
    <name evidence="14" type="primary">Znf250</name>
    <name evidence="14" type="ORF">PIACAY_R14724</name>
</gene>
<dbReference type="Gene3D" id="3.30.160.60">
    <property type="entry name" value="Classic Zinc Finger"/>
    <property type="match status" value="1"/>
</dbReference>
<keyword evidence="7" id="KW-0805">Transcription regulation</keyword>
<keyword evidence="6" id="KW-0862">Zinc</keyword>
<keyword evidence="3" id="KW-0479">Metal-binding</keyword>
<keyword evidence="5 11" id="KW-0863">Zinc-finger</keyword>
<dbReference type="GO" id="GO:0005634">
    <property type="term" value="C:nucleus"/>
    <property type="evidence" value="ECO:0007669"/>
    <property type="project" value="UniProtKB-SubCell"/>
</dbReference>
<feature type="region of interest" description="Disordered" evidence="12">
    <location>
        <begin position="1"/>
        <end position="49"/>
    </location>
</feature>
<evidence type="ECO:0000259" key="13">
    <source>
        <dbReference type="PROSITE" id="PS50157"/>
    </source>
</evidence>
<dbReference type="InterPro" id="IPR013087">
    <property type="entry name" value="Znf_C2H2_type"/>
</dbReference>
<evidence type="ECO:0000256" key="3">
    <source>
        <dbReference type="ARBA" id="ARBA00022723"/>
    </source>
</evidence>